<feature type="non-terminal residue" evidence="1">
    <location>
        <position position="1"/>
    </location>
</feature>
<reference evidence="1" key="1">
    <citation type="submission" date="2014-05" db="EMBL/GenBank/DDBJ databases">
        <authorList>
            <person name="Chronopoulou M."/>
        </authorList>
    </citation>
    <scope>NUCLEOTIDE SEQUENCE</scope>
    <source>
        <tissue evidence="1">Whole organism</tissue>
    </source>
</reference>
<accession>A0A0K2V386</accession>
<dbReference type="EMBL" id="HACA01027593">
    <property type="protein sequence ID" value="CDW44954.1"/>
    <property type="molecule type" value="Transcribed_RNA"/>
</dbReference>
<proteinExistence type="predicted"/>
<dbReference type="AlphaFoldDB" id="A0A0K2V386"/>
<sequence>ISFCYQPNYIPIGILTSSSYTSINIITRGKSIHVFFALFQFLIRSVRIIRFNHSITCFQRKSNFIIHFC</sequence>
<protein>
    <submittedName>
        <fullName evidence="1">Uncharacterized protein</fullName>
    </submittedName>
</protein>
<organism evidence="1">
    <name type="scientific">Lepeophtheirus salmonis</name>
    <name type="common">Salmon louse</name>
    <name type="synonym">Caligus salmonis</name>
    <dbReference type="NCBI Taxonomy" id="72036"/>
    <lineage>
        <taxon>Eukaryota</taxon>
        <taxon>Metazoa</taxon>
        <taxon>Ecdysozoa</taxon>
        <taxon>Arthropoda</taxon>
        <taxon>Crustacea</taxon>
        <taxon>Multicrustacea</taxon>
        <taxon>Hexanauplia</taxon>
        <taxon>Copepoda</taxon>
        <taxon>Siphonostomatoida</taxon>
        <taxon>Caligidae</taxon>
        <taxon>Lepeophtheirus</taxon>
    </lineage>
</organism>
<evidence type="ECO:0000313" key="1">
    <source>
        <dbReference type="EMBL" id="CDW44954.1"/>
    </source>
</evidence>
<name>A0A0K2V386_LEPSM</name>